<feature type="non-terminal residue" evidence="1">
    <location>
        <position position="1"/>
    </location>
</feature>
<sequence>EGLVKIMGYLREVEVYKVKATDLFKPVEESMDMLKSYGHVFPLEIYKMLKTLPDRWEKLKKRAAKYQVLVEPLIAAETDTIRKRLSLFDVRMDLYLVEFKKKPFWLWECDAYYELDKTNTEINV</sequence>
<dbReference type="AlphaFoldDB" id="A0A170WPK7"/>
<proteinExistence type="predicted"/>
<reference evidence="1" key="1">
    <citation type="submission" date="2016-04" db="EMBL/GenBank/DDBJ databases">
        <authorList>
            <person name="Calderon-Fernandez G.M.Sr."/>
        </authorList>
    </citation>
    <scope>NUCLEOTIDE SEQUENCE</scope>
    <source>
        <strain evidence="1">Int1</strain>
        <tissue evidence="1">Integument</tissue>
    </source>
</reference>
<evidence type="ECO:0000313" key="1">
    <source>
        <dbReference type="EMBL" id="JAR97991.1"/>
    </source>
</evidence>
<reference evidence="1" key="2">
    <citation type="journal article" date="2017" name="J. Med. Entomol.">
        <title>Transcriptome Analysis of the Triatoma infestans (Hemiptera: Reduviidae) Integument.</title>
        <authorList>
            <person name="Calderon-Fernandez G.M."/>
            <person name="Moriconi D.E."/>
            <person name="Dulbecco A.B."/>
            <person name="Juarez M.P."/>
        </authorList>
    </citation>
    <scope>NUCLEOTIDE SEQUENCE</scope>
    <source>
        <strain evidence="1">Int1</strain>
        <tissue evidence="1">Integument</tissue>
    </source>
</reference>
<organism evidence="1">
    <name type="scientific">Triatoma infestans</name>
    <name type="common">Assassin bug</name>
    <dbReference type="NCBI Taxonomy" id="30076"/>
    <lineage>
        <taxon>Eukaryota</taxon>
        <taxon>Metazoa</taxon>
        <taxon>Ecdysozoa</taxon>
        <taxon>Arthropoda</taxon>
        <taxon>Hexapoda</taxon>
        <taxon>Insecta</taxon>
        <taxon>Pterygota</taxon>
        <taxon>Neoptera</taxon>
        <taxon>Paraneoptera</taxon>
        <taxon>Hemiptera</taxon>
        <taxon>Heteroptera</taxon>
        <taxon>Panheteroptera</taxon>
        <taxon>Cimicomorpha</taxon>
        <taxon>Reduviidae</taxon>
        <taxon>Triatominae</taxon>
        <taxon>Triatoma</taxon>
    </lineage>
</organism>
<name>A0A170WPK7_TRIIF</name>
<dbReference type="EMBL" id="GEMB01005327">
    <property type="protein sequence ID" value="JAR97991.1"/>
    <property type="molecule type" value="Transcribed_RNA"/>
</dbReference>
<accession>A0A170WPK7</accession>
<protein>
    <submittedName>
        <fullName evidence="1">Dynein beta ciliary-like protein</fullName>
    </submittedName>
</protein>